<feature type="chain" id="PRO_5040334968" evidence="1">
    <location>
        <begin position="19"/>
        <end position="66"/>
    </location>
</feature>
<accession>A0A9Q1IX10</accession>
<dbReference type="AlphaFoldDB" id="A0A9Q1IX10"/>
<evidence type="ECO:0000256" key="1">
    <source>
        <dbReference type="SAM" id="SignalP"/>
    </source>
</evidence>
<dbReference type="Proteomes" id="UP001152622">
    <property type="component" value="Chromosome 6"/>
</dbReference>
<comment type="caution">
    <text evidence="2">The sequence shown here is derived from an EMBL/GenBank/DDBJ whole genome shotgun (WGS) entry which is preliminary data.</text>
</comment>
<dbReference type="EMBL" id="JAINUF010000006">
    <property type="protein sequence ID" value="KAJ8356078.1"/>
    <property type="molecule type" value="Genomic_DNA"/>
</dbReference>
<gene>
    <name evidence="2" type="ORF">SKAU_G00188720</name>
</gene>
<feature type="signal peptide" evidence="1">
    <location>
        <begin position="1"/>
        <end position="18"/>
    </location>
</feature>
<evidence type="ECO:0000313" key="3">
    <source>
        <dbReference type="Proteomes" id="UP001152622"/>
    </source>
</evidence>
<evidence type="ECO:0000313" key="2">
    <source>
        <dbReference type="EMBL" id="KAJ8356078.1"/>
    </source>
</evidence>
<proteinExistence type="predicted"/>
<protein>
    <submittedName>
        <fullName evidence="2">Uncharacterized protein</fullName>
    </submittedName>
</protein>
<keyword evidence="3" id="KW-1185">Reference proteome</keyword>
<reference evidence="2" key="1">
    <citation type="journal article" date="2023" name="Science">
        <title>Genome structures resolve the early diversification of teleost fishes.</title>
        <authorList>
            <person name="Parey E."/>
            <person name="Louis A."/>
            <person name="Montfort J."/>
            <person name="Bouchez O."/>
            <person name="Roques C."/>
            <person name="Iampietro C."/>
            <person name="Lluch J."/>
            <person name="Castinel A."/>
            <person name="Donnadieu C."/>
            <person name="Desvignes T."/>
            <person name="Floi Bucao C."/>
            <person name="Jouanno E."/>
            <person name="Wen M."/>
            <person name="Mejri S."/>
            <person name="Dirks R."/>
            <person name="Jansen H."/>
            <person name="Henkel C."/>
            <person name="Chen W.J."/>
            <person name="Zahm M."/>
            <person name="Cabau C."/>
            <person name="Klopp C."/>
            <person name="Thompson A.W."/>
            <person name="Robinson-Rechavi M."/>
            <person name="Braasch I."/>
            <person name="Lecointre G."/>
            <person name="Bobe J."/>
            <person name="Postlethwait J.H."/>
            <person name="Berthelot C."/>
            <person name="Roest Crollius H."/>
            <person name="Guiguen Y."/>
        </authorList>
    </citation>
    <scope>NUCLEOTIDE SEQUENCE</scope>
    <source>
        <strain evidence="2">WJC10195</strain>
    </source>
</reference>
<keyword evidence="1" id="KW-0732">Signal</keyword>
<name>A0A9Q1IX10_SYNKA</name>
<sequence>MRSKFRGVITFWWSFVTSRQIFVTCDVKECDPTWWKAVILQGPRWWTCSCGSSEVLMFGYQMTKDV</sequence>
<organism evidence="2 3">
    <name type="scientific">Synaphobranchus kaupii</name>
    <name type="common">Kaup's arrowtooth eel</name>
    <dbReference type="NCBI Taxonomy" id="118154"/>
    <lineage>
        <taxon>Eukaryota</taxon>
        <taxon>Metazoa</taxon>
        <taxon>Chordata</taxon>
        <taxon>Craniata</taxon>
        <taxon>Vertebrata</taxon>
        <taxon>Euteleostomi</taxon>
        <taxon>Actinopterygii</taxon>
        <taxon>Neopterygii</taxon>
        <taxon>Teleostei</taxon>
        <taxon>Anguilliformes</taxon>
        <taxon>Synaphobranchidae</taxon>
        <taxon>Synaphobranchus</taxon>
    </lineage>
</organism>